<evidence type="ECO:0000256" key="1">
    <source>
        <dbReference type="SAM" id="Phobius"/>
    </source>
</evidence>
<dbReference type="PANTHER" id="PTHR12203">
    <property type="entry name" value="KDEL LYS-ASP-GLU-LEU CONTAINING - RELATED"/>
    <property type="match status" value="1"/>
</dbReference>
<proteinExistence type="predicted"/>
<keyword evidence="1" id="KW-0812">Transmembrane</keyword>
<dbReference type="Pfam" id="PF05686">
    <property type="entry name" value="Glyco_transf_90"/>
    <property type="match status" value="1"/>
</dbReference>
<feature type="domain" description="Glycosyl transferase CAP10" evidence="2">
    <location>
        <begin position="175"/>
        <end position="387"/>
    </location>
</feature>
<dbReference type="GO" id="GO:0016740">
    <property type="term" value="F:transferase activity"/>
    <property type="evidence" value="ECO:0007669"/>
    <property type="project" value="UniProtKB-KW"/>
</dbReference>
<dbReference type="OrthoDB" id="202415at2759"/>
<accession>A0A6A5ZLJ8</accession>
<keyword evidence="3" id="KW-0808">Transferase</keyword>
<feature type="transmembrane region" description="Helical" evidence="1">
    <location>
        <begin position="29"/>
        <end position="49"/>
    </location>
</feature>
<keyword evidence="1" id="KW-0472">Membrane</keyword>
<reference evidence="3" key="1">
    <citation type="journal article" date="2020" name="Stud. Mycol.">
        <title>101 Dothideomycetes genomes: a test case for predicting lifestyles and emergence of pathogens.</title>
        <authorList>
            <person name="Haridas S."/>
            <person name="Albert R."/>
            <person name="Binder M."/>
            <person name="Bloem J."/>
            <person name="Labutti K."/>
            <person name="Salamov A."/>
            <person name="Andreopoulos B."/>
            <person name="Baker S."/>
            <person name="Barry K."/>
            <person name="Bills G."/>
            <person name="Bluhm B."/>
            <person name="Cannon C."/>
            <person name="Castanera R."/>
            <person name="Culley D."/>
            <person name="Daum C."/>
            <person name="Ezra D."/>
            <person name="Gonzalez J."/>
            <person name="Henrissat B."/>
            <person name="Kuo A."/>
            <person name="Liang C."/>
            <person name="Lipzen A."/>
            <person name="Lutzoni F."/>
            <person name="Magnuson J."/>
            <person name="Mondo S."/>
            <person name="Nolan M."/>
            <person name="Ohm R."/>
            <person name="Pangilinan J."/>
            <person name="Park H.-J."/>
            <person name="Ramirez L."/>
            <person name="Alfaro M."/>
            <person name="Sun H."/>
            <person name="Tritt A."/>
            <person name="Yoshinaga Y."/>
            <person name="Zwiers L.-H."/>
            <person name="Turgeon B."/>
            <person name="Goodwin S."/>
            <person name="Spatafora J."/>
            <person name="Crous P."/>
            <person name="Grigoriev I."/>
        </authorList>
    </citation>
    <scope>NUCLEOTIDE SEQUENCE</scope>
    <source>
        <strain evidence="3">CBS 627.86</strain>
    </source>
</reference>
<dbReference type="AlphaFoldDB" id="A0A6A5ZLJ8"/>
<dbReference type="PANTHER" id="PTHR12203:SF63">
    <property type="entry name" value="GLYCOSYL TRANSFERASE CAP10 DOMAIN-CONTAINING PROTEIN"/>
    <property type="match status" value="1"/>
</dbReference>
<dbReference type="Proteomes" id="UP000799770">
    <property type="component" value="Unassembled WGS sequence"/>
</dbReference>
<gene>
    <name evidence="3" type="ORF">BDV96DRAFT_596886</name>
</gene>
<dbReference type="SMART" id="SM00672">
    <property type="entry name" value="CAP10"/>
    <property type="match status" value="1"/>
</dbReference>
<keyword evidence="1" id="KW-1133">Transmembrane helix</keyword>
<dbReference type="InterPro" id="IPR006598">
    <property type="entry name" value="CAP10"/>
</dbReference>
<dbReference type="InterPro" id="IPR051091">
    <property type="entry name" value="O-Glucosyltr/Glycosyltrsf_90"/>
</dbReference>
<dbReference type="EMBL" id="ML977316">
    <property type="protein sequence ID" value="KAF2119111.1"/>
    <property type="molecule type" value="Genomic_DNA"/>
</dbReference>
<protein>
    <submittedName>
        <fullName evidence="3">Glycosyl transferase family 90-domain-containing protein</fullName>
    </submittedName>
</protein>
<feature type="transmembrane region" description="Helical" evidence="1">
    <location>
        <begin position="6"/>
        <end position="22"/>
    </location>
</feature>
<sequence length="494" mass="55789">MSSALSAYVVLLVILVALSMYLRKSRLSLFRSAILSFAVITLCAVAFLFREREGQFGFRDGTVQVEIPFPSGERGSLNGPLFENHGNSFERLDLDEKECRANFPSLARDVGDSVARGKFVFEKNSLDYQGLVQGRIKNGSMYVLTTAPDNVPQALHQRTAILHQLHRALITSPSPLPDTRFAFVVNDSPKNNSWAFAKPNKPSSYNTWLMPHFGFWSWPSANLGTMDDTLSRIDEIESATEWSGKIDKVVWRGTPWFNPVGHPRLRQDLVRVAQGQEWADVEKFEVGIGGETHNALKIKDFCKYKYVMYTEGVTYSGRLPYHQACESVLLTPPLSYLTTTAWLMKPIDADVLLLGFPETNEENEEIRTNNSSSTWKAPTLLETTSYWEEANAIYVRPDFSNLEATVQFLRSRPDIARHISTNQRKKLVGGGFLSPAAEACYWRTLVRGWASVAVANAEEWSDEIGERFESWILKEVVERRGGTRGKNEGRERPT</sequence>
<organism evidence="3 4">
    <name type="scientific">Lophiotrema nucula</name>
    <dbReference type="NCBI Taxonomy" id="690887"/>
    <lineage>
        <taxon>Eukaryota</taxon>
        <taxon>Fungi</taxon>
        <taxon>Dikarya</taxon>
        <taxon>Ascomycota</taxon>
        <taxon>Pezizomycotina</taxon>
        <taxon>Dothideomycetes</taxon>
        <taxon>Pleosporomycetidae</taxon>
        <taxon>Pleosporales</taxon>
        <taxon>Lophiotremataceae</taxon>
        <taxon>Lophiotrema</taxon>
    </lineage>
</organism>
<keyword evidence="4" id="KW-1185">Reference proteome</keyword>
<evidence type="ECO:0000313" key="4">
    <source>
        <dbReference type="Proteomes" id="UP000799770"/>
    </source>
</evidence>
<evidence type="ECO:0000259" key="2">
    <source>
        <dbReference type="SMART" id="SM00672"/>
    </source>
</evidence>
<name>A0A6A5ZLJ8_9PLEO</name>
<evidence type="ECO:0000313" key="3">
    <source>
        <dbReference type="EMBL" id="KAF2119111.1"/>
    </source>
</evidence>